<dbReference type="PANTHER" id="PTHR47765:SF2">
    <property type="entry name" value="EXONUCLEASE MUT-7 HOMOLOG"/>
    <property type="match status" value="1"/>
</dbReference>
<dbReference type="HOGENOM" id="CLU_049674_2_1_10"/>
<proteinExistence type="predicted"/>
<organism evidence="3 4">
    <name type="scientific">Bacteroides pyogenes F0041</name>
    <dbReference type="NCBI Taxonomy" id="1321819"/>
    <lineage>
        <taxon>Bacteria</taxon>
        <taxon>Pseudomonadati</taxon>
        <taxon>Bacteroidota</taxon>
        <taxon>Bacteroidia</taxon>
        <taxon>Bacteroidales</taxon>
        <taxon>Bacteroidaceae</taxon>
        <taxon>Bacteroides</taxon>
    </lineage>
</organism>
<dbReference type="GO" id="GO:0008408">
    <property type="term" value="F:3'-5' exonuclease activity"/>
    <property type="evidence" value="ECO:0007669"/>
    <property type="project" value="InterPro"/>
</dbReference>
<dbReference type="GO" id="GO:0003676">
    <property type="term" value="F:nucleic acid binding"/>
    <property type="evidence" value="ECO:0007669"/>
    <property type="project" value="InterPro"/>
</dbReference>
<dbReference type="InterPro" id="IPR052408">
    <property type="entry name" value="Exonuclease_MUT-7-like"/>
</dbReference>
<feature type="region of interest" description="Disordered" evidence="1">
    <location>
        <begin position="202"/>
        <end position="221"/>
    </location>
</feature>
<dbReference type="CDD" id="cd06141">
    <property type="entry name" value="WRN_exo"/>
    <property type="match status" value="1"/>
</dbReference>
<evidence type="ECO:0000313" key="3">
    <source>
        <dbReference type="EMBL" id="ERI88642.1"/>
    </source>
</evidence>
<dbReference type="PANTHER" id="PTHR47765">
    <property type="entry name" value="3'-5' EXONUCLEASE DOMAIN-CONTAINING PROTEIN"/>
    <property type="match status" value="1"/>
</dbReference>
<evidence type="ECO:0000313" key="4">
    <source>
        <dbReference type="Proteomes" id="UP000016496"/>
    </source>
</evidence>
<sequence length="221" mass="25503">MIVEKTINKDKVKELPKAVFPGRIHVIQSEAELEKAVNFLQTKPVLGIDSETRPCFKKGQSHKVALLQVSSEECCFLFRLNMIGLSQPLIDLLENPEIIKVGLSLKDDFMMLHKRAPFCQQSCIDLQDYVRSFGIQDKSLQKIYAILFKEKISKSQRLSNWEADVLSDSQKQYAAVDAWACLNIYNLLQKLKQTGNYKIPLEPEEKKEEKEEKERLIKTEK</sequence>
<dbReference type="GO" id="GO:0006139">
    <property type="term" value="P:nucleobase-containing compound metabolic process"/>
    <property type="evidence" value="ECO:0007669"/>
    <property type="project" value="InterPro"/>
</dbReference>
<dbReference type="InterPro" id="IPR002562">
    <property type="entry name" value="3'-5'_exonuclease_dom"/>
</dbReference>
<dbReference type="Gene3D" id="3.30.420.10">
    <property type="entry name" value="Ribonuclease H-like superfamily/Ribonuclease H"/>
    <property type="match status" value="1"/>
</dbReference>
<evidence type="ECO:0000256" key="1">
    <source>
        <dbReference type="SAM" id="MobiDB-lite"/>
    </source>
</evidence>
<evidence type="ECO:0000259" key="2">
    <source>
        <dbReference type="SMART" id="SM00474"/>
    </source>
</evidence>
<dbReference type="RefSeq" id="WP_021646583.1">
    <property type="nucleotide sequence ID" value="NZ_KE993150.1"/>
</dbReference>
<accession>U2E3B9</accession>
<keyword evidence="3" id="KW-0540">Nuclease</keyword>
<dbReference type="GeneID" id="99754610"/>
<dbReference type="SUPFAM" id="SSF53098">
    <property type="entry name" value="Ribonuclease H-like"/>
    <property type="match status" value="1"/>
</dbReference>
<gene>
    <name evidence="3" type="ORF">HMPREF1981_00422</name>
</gene>
<dbReference type="EMBL" id="AWSV01000027">
    <property type="protein sequence ID" value="ERI88642.1"/>
    <property type="molecule type" value="Genomic_DNA"/>
</dbReference>
<dbReference type="Proteomes" id="UP000016496">
    <property type="component" value="Unassembled WGS sequence"/>
</dbReference>
<keyword evidence="3" id="KW-0378">Hydrolase</keyword>
<feature type="domain" description="3'-5' exonuclease" evidence="2">
    <location>
        <begin position="24"/>
        <end position="193"/>
    </location>
</feature>
<dbReference type="SMART" id="SM00474">
    <property type="entry name" value="35EXOc"/>
    <property type="match status" value="1"/>
</dbReference>
<dbReference type="InterPro" id="IPR012337">
    <property type="entry name" value="RNaseH-like_sf"/>
</dbReference>
<dbReference type="PATRIC" id="fig|1321819.3.peg.394"/>
<keyword evidence="3" id="KW-0269">Exonuclease</keyword>
<dbReference type="InterPro" id="IPR036397">
    <property type="entry name" value="RNaseH_sf"/>
</dbReference>
<reference evidence="3 4" key="1">
    <citation type="submission" date="2013-08" db="EMBL/GenBank/DDBJ databases">
        <authorList>
            <person name="Weinstock G."/>
            <person name="Sodergren E."/>
            <person name="Wylie T."/>
            <person name="Fulton L."/>
            <person name="Fulton R."/>
            <person name="Fronick C."/>
            <person name="O'Laughlin M."/>
            <person name="Godfrey J."/>
            <person name="Miner T."/>
            <person name="Herter B."/>
            <person name="Appelbaum E."/>
            <person name="Cordes M."/>
            <person name="Lek S."/>
            <person name="Wollam A."/>
            <person name="Pepin K.H."/>
            <person name="Palsikar V.B."/>
            <person name="Mitreva M."/>
            <person name="Wilson R.K."/>
        </authorList>
    </citation>
    <scope>NUCLEOTIDE SEQUENCE [LARGE SCALE GENOMIC DNA]</scope>
    <source>
        <strain evidence="3 4">F0041</strain>
    </source>
</reference>
<comment type="caution">
    <text evidence="3">The sequence shown here is derived from an EMBL/GenBank/DDBJ whole genome shotgun (WGS) entry which is preliminary data.</text>
</comment>
<dbReference type="OrthoDB" id="9793333at2"/>
<protein>
    <submittedName>
        <fullName evidence="3">3'-5' exonuclease</fullName>
    </submittedName>
</protein>
<name>U2E3B9_9BACE</name>
<dbReference type="AlphaFoldDB" id="U2E3B9"/>
<dbReference type="Pfam" id="PF01612">
    <property type="entry name" value="DNA_pol_A_exo1"/>
    <property type="match status" value="1"/>
</dbReference>